<evidence type="ECO:0000313" key="2">
    <source>
        <dbReference type="Proteomes" id="UP001190825"/>
    </source>
</evidence>
<comment type="caution">
    <text evidence="1">The sequence shown here is derived from an EMBL/GenBank/DDBJ whole genome shotgun (WGS) entry which is preliminary data.</text>
</comment>
<dbReference type="Proteomes" id="UP001190825">
    <property type="component" value="Unassembled WGS sequence"/>
</dbReference>
<evidence type="ECO:0000313" key="1">
    <source>
        <dbReference type="EMBL" id="PLU03814.1"/>
    </source>
</evidence>
<name>A0ABX4TLL3_9HYPH</name>
<dbReference type="RefSeq" id="WP_101779766.1">
    <property type="nucleotide sequence ID" value="NZ_NBUC01000067.1"/>
</dbReference>
<reference evidence="1 2" key="1">
    <citation type="journal article" date="2018" name="FEMS Microbiol. Ecol.">
        <title>Co-invading symbiotic mutualists of Medicago polymorpha retain high ancestral diversity and contain diverse accessory genomes.</title>
        <authorList>
            <person name="Porter S.S."/>
            <person name="Faber-Hammond J.J."/>
            <person name="Friesen M.L."/>
        </authorList>
    </citation>
    <scope>NUCLEOTIDE SEQUENCE [LARGE SCALE GENOMIC DNA]</scope>
    <source>
        <strain evidence="1 2">Str16</strain>
    </source>
</reference>
<accession>A0ABX4TLL3</accession>
<gene>
    <name evidence="1" type="ORF">BMJ33_12995</name>
</gene>
<sequence>MFFETDGSTFVNMRHVASFEVSNLRSVRHRELATVKFRMINGDTITDDVSERSLRHIATSPELVAVAPGFCRLEYYHGPDGGSVLSSPVIAWQMDEFGNLAPVCVEHARYCDHVAVQYPDGRVIDSISEELHDDKDSWRKARFDECERTAKVAKAA</sequence>
<organism evidence="1 2">
    <name type="scientific">Sinorhizobium medicae</name>
    <dbReference type="NCBI Taxonomy" id="110321"/>
    <lineage>
        <taxon>Bacteria</taxon>
        <taxon>Pseudomonadati</taxon>
        <taxon>Pseudomonadota</taxon>
        <taxon>Alphaproteobacteria</taxon>
        <taxon>Hyphomicrobiales</taxon>
        <taxon>Rhizobiaceae</taxon>
        <taxon>Sinorhizobium/Ensifer group</taxon>
        <taxon>Sinorhizobium</taxon>
    </lineage>
</organism>
<dbReference type="EMBL" id="NBUC01000067">
    <property type="protein sequence ID" value="PLU03814.1"/>
    <property type="molecule type" value="Genomic_DNA"/>
</dbReference>
<keyword evidence="2" id="KW-1185">Reference proteome</keyword>
<protein>
    <submittedName>
        <fullName evidence="1">Uncharacterized protein</fullName>
    </submittedName>
</protein>
<proteinExistence type="predicted"/>